<feature type="compositionally biased region" description="Low complexity" evidence="20">
    <location>
        <begin position="1182"/>
        <end position="1192"/>
    </location>
</feature>
<feature type="region of interest" description="Disordered" evidence="20">
    <location>
        <begin position="1173"/>
        <end position="1220"/>
    </location>
</feature>
<dbReference type="Pfam" id="PF01341">
    <property type="entry name" value="Glyco_hydro_6"/>
    <property type="match status" value="1"/>
</dbReference>
<evidence type="ECO:0000256" key="18">
    <source>
        <dbReference type="ARBA" id="ARBA00041808"/>
    </source>
</evidence>
<comment type="subcellular location">
    <subcellularLocation>
        <location evidence="2">Secreted</location>
    </subcellularLocation>
</comment>
<dbReference type="SMART" id="SM01217">
    <property type="entry name" value="Fn3_like"/>
    <property type="match status" value="1"/>
</dbReference>
<dbReference type="Gene3D" id="3.90.1220.10">
    <property type="entry name" value="Cellulose docking domain, dockering"/>
    <property type="match status" value="3"/>
</dbReference>
<evidence type="ECO:0000256" key="15">
    <source>
        <dbReference type="ARBA" id="ARBA00039579"/>
    </source>
</evidence>
<dbReference type="SUPFAM" id="SSF64571">
    <property type="entry name" value="Cellulose docking domain, dockering"/>
    <property type="match status" value="3"/>
</dbReference>
<dbReference type="Pfam" id="PF00933">
    <property type="entry name" value="Glyco_hydro_3"/>
    <property type="match status" value="1"/>
</dbReference>
<dbReference type="SUPFAM" id="SSF51445">
    <property type="entry name" value="(Trans)glycosidases"/>
    <property type="match status" value="1"/>
</dbReference>
<keyword evidence="13" id="KW-0624">Polysaccharide degradation</keyword>
<feature type="signal peptide" evidence="21">
    <location>
        <begin position="1"/>
        <end position="20"/>
    </location>
</feature>
<evidence type="ECO:0000256" key="1">
    <source>
        <dbReference type="ARBA" id="ARBA00000448"/>
    </source>
</evidence>
<dbReference type="Gene3D" id="3.40.50.1700">
    <property type="entry name" value="Glycoside hydrolase family 3 C-terminal domain"/>
    <property type="match status" value="1"/>
</dbReference>
<keyword evidence="11" id="KW-0119">Carbohydrate metabolism</keyword>
<dbReference type="InterPro" id="IPR036962">
    <property type="entry name" value="Glyco_hydro_3_N_sf"/>
</dbReference>
<dbReference type="InterPro" id="IPR001764">
    <property type="entry name" value="Glyco_hydro_3_N"/>
</dbReference>
<feature type="region of interest" description="Disordered" evidence="20">
    <location>
        <begin position="1022"/>
        <end position="1041"/>
    </location>
</feature>
<keyword evidence="7 21" id="KW-0732">Signal</keyword>
<evidence type="ECO:0000313" key="23">
    <source>
        <dbReference type="EMBL" id="ORY73968.1"/>
    </source>
</evidence>
<dbReference type="PROSITE" id="PS51763">
    <property type="entry name" value="CBM10"/>
    <property type="match status" value="3"/>
</dbReference>
<keyword evidence="12" id="KW-0326">Glycosidase</keyword>
<dbReference type="PRINTS" id="PR00133">
    <property type="entry name" value="GLHYDRLASE3"/>
</dbReference>
<keyword evidence="9" id="KW-0378">Hydrolase</keyword>
<dbReference type="Pfam" id="PF02013">
    <property type="entry name" value="CBM_10"/>
    <property type="match status" value="3"/>
</dbReference>
<accession>A0A1Y2ER07</accession>
<comment type="caution">
    <text evidence="23">The sequence shown here is derived from an EMBL/GenBank/DDBJ whole genome shotgun (WGS) entry which is preliminary data.</text>
</comment>
<feature type="active site" description="Proton donor" evidence="19">
    <location>
        <position position="938"/>
    </location>
</feature>
<comment type="similarity">
    <text evidence="4">Belongs to the glycosyl hydrolase 3 family.</text>
</comment>
<dbReference type="Pfam" id="PF01915">
    <property type="entry name" value="Glyco_hydro_3_C"/>
    <property type="match status" value="1"/>
</dbReference>
<dbReference type="SUPFAM" id="SSF51989">
    <property type="entry name" value="Glycosyl hydrolases family 6, cellulases"/>
    <property type="match status" value="1"/>
</dbReference>
<dbReference type="InterPro" id="IPR001524">
    <property type="entry name" value="Glyco_hydro_6_CS"/>
</dbReference>
<dbReference type="InterPro" id="IPR036434">
    <property type="entry name" value="Beta_cellobiohydrolase_sf"/>
</dbReference>
<evidence type="ECO:0000256" key="19">
    <source>
        <dbReference type="PROSITE-ProRule" id="PRU10057"/>
    </source>
</evidence>
<dbReference type="PANTHER" id="PTHR42715:SF12">
    <property type="entry name" value="BETA-GLUCOSIDASE G-RELATED"/>
    <property type="match status" value="1"/>
</dbReference>
<comment type="pathway">
    <text evidence="3">Glycan metabolism; cellulose degradation.</text>
</comment>
<reference evidence="23 24" key="1">
    <citation type="submission" date="2016-08" db="EMBL/GenBank/DDBJ databases">
        <title>A Parts List for Fungal Cellulosomes Revealed by Comparative Genomics.</title>
        <authorList>
            <consortium name="DOE Joint Genome Institute"/>
            <person name="Haitjema C.H."/>
            <person name="Gilmore S.P."/>
            <person name="Henske J.K."/>
            <person name="Solomon K.V."/>
            <person name="De Groot R."/>
            <person name="Kuo A."/>
            <person name="Mondo S.J."/>
            <person name="Salamov A.A."/>
            <person name="Labutti K."/>
            <person name="Zhao Z."/>
            <person name="Chiniquy J."/>
            <person name="Barry K."/>
            <person name="Brewer H.M."/>
            <person name="Purvine S.O."/>
            <person name="Wright A.T."/>
            <person name="Boxma B."/>
            <person name="Van Alen T."/>
            <person name="Hackstein J.H."/>
            <person name="Baker S.E."/>
            <person name="Grigoriev I.V."/>
            <person name="O'Malley M.A."/>
        </authorList>
    </citation>
    <scope>NUCLEOTIDE SEQUENCE [LARGE SCALE GENOMIC DNA]</scope>
    <source>
        <strain evidence="23 24">G1</strain>
    </source>
</reference>
<dbReference type="GO" id="GO:0008422">
    <property type="term" value="F:beta-glucosidase activity"/>
    <property type="evidence" value="ECO:0007669"/>
    <property type="project" value="UniProtKB-EC"/>
</dbReference>
<evidence type="ECO:0000256" key="20">
    <source>
        <dbReference type="SAM" id="MobiDB-lite"/>
    </source>
</evidence>
<dbReference type="GO" id="GO:0005576">
    <property type="term" value="C:extracellular region"/>
    <property type="evidence" value="ECO:0007669"/>
    <property type="project" value="UniProtKB-SubCell"/>
</dbReference>
<keyword evidence="8" id="KW-0677">Repeat</keyword>
<protein>
    <recommendedName>
        <fullName evidence="15">Probable beta-glucosidase G</fullName>
        <ecNumber evidence="5">3.2.1.21</ecNumber>
    </recommendedName>
    <alternativeName>
        <fullName evidence="16">Beta-D-glucoside glucohydrolase G</fullName>
    </alternativeName>
    <alternativeName>
        <fullName evidence="17">Cellobiase G</fullName>
    </alternativeName>
    <alternativeName>
        <fullName evidence="18">Gentiobiase G</fullName>
    </alternativeName>
</protein>
<dbReference type="InterPro" id="IPR050288">
    <property type="entry name" value="Cellulose_deg_GH3"/>
</dbReference>
<proteinExistence type="inferred from homology"/>
<evidence type="ECO:0000313" key="24">
    <source>
        <dbReference type="Proteomes" id="UP000193920"/>
    </source>
</evidence>
<name>A0A1Y2ER07_9FUNG</name>
<dbReference type="PANTHER" id="PTHR42715">
    <property type="entry name" value="BETA-GLUCOSIDASE"/>
    <property type="match status" value="1"/>
</dbReference>
<feature type="domain" description="CBM10" evidence="22">
    <location>
        <begin position="1264"/>
        <end position="1302"/>
    </location>
</feature>
<dbReference type="InterPro" id="IPR017853">
    <property type="entry name" value="GH"/>
</dbReference>
<evidence type="ECO:0000256" key="10">
    <source>
        <dbReference type="ARBA" id="ARBA00023001"/>
    </source>
</evidence>
<dbReference type="InterPro" id="IPR036881">
    <property type="entry name" value="Glyco_hydro_3_C_sf"/>
</dbReference>
<dbReference type="InterPro" id="IPR016288">
    <property type="entry name" value="Beta_cellobiohydrolase"/>
</dbReference>
<evidence type="ECO:0000256" key="9">
    <source>
        <dbReference type="ARBA" id="ARBA00022801"/>
    </source>
</evidence>
<evidence type="ECO:0000256" key="11">
    <source>
        <dbReference type="ARBA" id="ARBA00023277"/>
    </source>
</evidence>
<dbReference type="EC" id="3.2.1.21" evidence="5"/>
<keyword evidence="6" id="KW-0964">Secreted</keyword>
<keyword evidence="24" id="KW-1185">Reference proteome</keyword>
<dbReference type="InterPro" id="IPR002772">
    <property type="entry name" value="Glyco_hydro_3_C"/>
</dbReference>
<dbReference type="InterPro" id="IPR009034">
    <property type="entry name" value="Dockerin_dom_fun_sf"/>
</dbReference>
<gene>
    <name evidence="23" type="ORF">LY90DRAFT_699432</name>
</gene>
<dbReference type="Pfam" id="PF14310">
    <property type="entry name" value="Fn3-like"/>
    <property type="match status" value="1"/>
</dbReference>
<evidence type="ECO:0000256" key="6">
    <source>
        <dbReference type="ARBA" id="ARBA00022525"/>
    </source>
</evidence>
<feature type="domain" description="CBM10" evidence="22">
    <location>
        <begin position="1222"/>
        <end position="1261"/>
    </location>
</feature>
<evidence type="ECO:0000256" key="16">
    <source>
        <dbReference type="ARBA" id="ARBA00041276"/>
    </source>
</evidence>
<evidence type="ECO:0000256" key="17">
    <source>
        <dbReference type="ARBA" id="ARBA00041601"/>
    </source>
</evidence>
<dbReference type="InterPro" id="IPR002883">
    <property type="entry name" value="CBM10/Dockerin_dom"/>
</dbReference>
<evidence type="ECO:0000256" key="8">
    <source>
        <dbReference type="ARBA" id="ARBA00022737"/>
    </source>
</evidence>
<dbReference type="InterPro" id="IPR026891">
    <property type="entry name" value="Fn3-like"/>
</dbReference>
<sequence length="1303" mass="143287">MRLYQKLLAVSALVAPMVNAFEIKTRLWSESEDLAKALVEEMTLDEKIGMVTGSQNSFGPCVGYIEPIERLGFKGMCFQDGPAGVRSAKHTTTLPSGLNIASTFDPEIMKKIGVVLGEESRAKGVNAILGPAMNMYRSPAAGRNWEGYGEDTYLASVASKNVVAGIASQGVLATIKHFAGNEQETNRETSNSEIDERVLQEVYFPPFKAGIVSGAGGVMAAYNDLNGIPSANNTWLLNKVLKKQMLFHGFVTSDWWGTKDKYEIMNGLDINMPGGKQWGPTVTESYWGEELKEAVESGEIDVSYVDEACTRILTMLYKYRQFDDYPEINLDADATEGHAEVVREAAAASVVLLKNDEDILPISGDKYKKIAIIGDGALPTKQCTDNGCSEGKMSGVVALGWGSGTTNMENISDPLSALTERAEKDGITITSFTDDDSDTDKAAEVAADADLAIVVVVADSGEEYISVEGNKGDRKNLDLWHNGNELVSAVAAANKNTVVVIYSPGVVNLPFIDEVNGLVYAGMPGQEAGHGLADILFNDVAPSGKLPFTWGKKREDYCCDVVTGGKGKTQVPYEEGYYIGYKWFDKKNIEPHFSFGHGLTYAKFKIHDDGQSYWNVQTQRLLNLINGISTTFTIENTSDFDGYVTPQAYLTMPSPKDDPRIGEYPEFQLKGFEKYFLKAGEKRKVNLLVPYAETKYFNTTTNTWETTIDGKYKVSIGLSHDDIYIRNEIENYNKSPKPAPRYCFAKSDGYDCCFDNEVVYEDETGKWGINDEGEWCGVEQPRWVPPPETTTTSKIPEPTIFGNPHNVYEDAEEFYVFPDYQKQVKSSYDKLMAEGETEIAELVAKVARYPTPTWLANTAASKLVPKVLAQVTEQMKKTGKKVLTSFIIYNLPNRDCSAVASRGELGIEHLGVYKEWIDEIAGYFAAHEGPIVAIIEPDALGNMVSNSNSELCAEAFETQMEALVYAITKLNLPNVGVYQDVAQVGWLGWGGNMNLLIPILEQLLNKVGTGVLRGFSSNISNNQPLVRPDPPERTLSGNSSQSEYEYSLKVRENLKKVGMVDFGWVVDTSRNGVPNIKTKGENWCNIKGAGIGRRPEASPADLPGLDAVYWFKPPGESDGSDRVGQWGYDPSCASEDSLTDSPMAGQWFHKQFVELAVNANPSFKDEPPFEFPDFGDEPQPQPTTAVEVPTTTDVEEPTTILPEPTSTDDVPEPSTTNEPEPACWAEALGYKCCTPGAYTPVLLTDESGDWSAENGEWCGLLKSECWANAYGYDCCVDGTLTYLEDETGKWGVTSDYQWCGIKN</sequence>
<dbReference type="Proteomes" id="UP000193920">
    <property type="component" value="Unassembled WGS sequence"/>
</dbReference>
<evidence type="ECO:0000259" key="22">
    <source>
        <dbReference type="PROSITE" id="PS51763"/>
    </source>
</evidence>
<dbReference type="Gene3D" id="3.20.20.300">
    <property type="entry name" value="Glycoside hydrolase, family 3, N-terminal domain"/>
    <property type="match status" value="1"/>
</dbReference>
<dbReference type="OrthoDB" id="416222at2759"/>
<evidence type="ECO:0000256" key="7">
    <source>
        <dbReference type="ARBA" id="ARBA00022729"/>
    </source>
</evidence>
<dbReference type="GO" id="GO:0030245">
    <property type="term" value="P:cellulose catabolic process"/>
    <property type="evidence" value="ECO:0007669"/>
    <property type="project" value="UniProtKB-KW"/>
</dbReference>
<organism evidence="23 24">
    <name type="scientific">Neocallimastix californiae</name>
    <dbReference type="NCBI Taxonomy" id="1754190"/>
    <lineage>
        <taxon>Eukaryota</taxon>
        <taxon>Fungi</taxon>
        <taxon>Fungi incertae sedis</taxon>
        <taxon>Chytridiomycota</taxon>
        <taxon>Chytridiomycota incertae sedis</taxon>
        <taxon>Neocallimastigomycetes</taxon>
        <taxon>Neocallimastigales</taxon>
        <taxon>Neocallimastigaceae</taxon>
        <taxon>Neocallimastix</taxon>
    </lineage>
</organism>
<dbReference type="PROSITE" id="PS00656">
    <property type="entry name" value="GLYCOSYL_HYDROL_F6_2"/>
    <property type="match status" value="1"/>
</dbReference>
<dbReference type="InterPro" id="IPR013783">
    <property type="entry name" value="Ig-like_fold"/>
</dbReference>
<dbReference type="FunFam" id="3.20.20.300:FF:000002">
    <property type="entry name" value="Probable beta-glucosidase"/>
    <property type="match status" value="1"/>
</dbReference>
<evidence type="ECO:0000256" key="13">
    <source>
        <dbReference type="ARBA" id="ARBA00023326"/>
    </source>
</evidence>
<keyword evidence="10" id="KW-0136">Cellulose degradation</keyword>
<comment type="function">
    <text evidence="14">Beta-glucosidases are one of a number of cellulolytic enzymes involved in the degradation of cellulosic biomass. Catalyzes the last step releasing glucose from the inhibitory cellobiose.</text>
</comment>
<dbReference type="EMBL" id="MCOG01000031">
    <property type="protein sequence ID" value="ORY73968.1"/>
    <property type="molecule type" value="Genomic_DNA"/>
</dbReference>
<evidence type="ECO:0000256" key="12">
    <source>
        <dbReference type="ARBA" id="ARBA00023295"/>
    </source>
</evidence>
<dbReference type="STRING" id="1754190.A0A1Y2ER07"/>
<evidence type="ECO:0000256" key="3">
    <source>
        <dbReference type="ARBA" id="ARBA00004987"/>
    </source>
</evidence>
<evidence type="ECO:0000256" key="5">
    <source>
        <dbReference type="ARBA" id="ARBA00012744"/>
    </source>
</evidence>
<evidence type="ECO:0000256" key="21">
    <source>
        <dbReference type="SAM" id="SignalP"/>
    </source>
</evidence>
<feature type="chain" id="PRO_5013367895" description="Probable beta-glucosidase G" evidence="21">
    <location>
        <begin position="21"/>
        <end position="1303"/>
    </location>
</feature>
<feature type="domain" description="CBM10" evidence="22">
    <location>
        <begin position="742"/>
        <end position="779"/>
    </location>
</feature>
<comment type="catalytic activity">
    <reaction evidence="1">
        <text>Hydrolysis of terminal, non-reducing beta-D-glucosyl residues with release of beta-D-glucose.</text>
        <dbReference type="EC" id="3.2.1.21"/>
    </reaction>
</comment>
<feature type="compositionally biased region" description="Polar residues" evidence="20">
    <location>
        <begin position="1204"/>
        <end position="1218"/>
    </location>
</feature>
<dbReference type="SUPFAM" id="SSF52279">
    <property type="entry name" value="Beta-D-glucan exohydrolase, C-terminal domain"/>
    <property type="match status" value="1"/>
</dbReference>
<dbReference type="Gene3D" id="3.20.20.40">
    <property type="entry name" value="1, 4-beta cellobiohydrolase"/>
    <property type="match status" value="1"/>
</dbReference>
<evidence type="ECO:0000256" key="4">
    <source>
        <dbReference type="ARBA" id="ARBA00005336"/>
    </source>
</evidence>
<dbReference type="Gene3D" id="2.60.40.10">
    <property type="entry name" value="Immunoglobulins"/>
    <property type="match status" value="1"/>
</dbReference>
<evidence type="ECO:0000256" key="14">
    <source>
        <dbReference type="ARBA" id="ARBA00024983"/>
    </source>
</evidence>
<evidence type="ECO:0000256" key="2">
    <source>
        <dbReference type="ARBA" id="ARBA00004613"/>
    </source>
</evidence>